<dbReference type="SUPFAM" id="SSF50969">
    <property type="entry name" value="YVTN repeat-like/Quinoprotein amine dehydrogenase"/>
    <property type="match status" value="1"/>
</dbReference>
<evidence type="ECO:0000313" key="3">
    <source>
        <dbReference type="Proteomes" id="UP001597478"/>
    </source>
</evidence>
<keyword evidence="1" id="KW-0472">Membrane</keyword>
<evidence type="ECO:0000256" key="1">
    <source>
        <dbReference type="SAM" id="Phobius"/>
    </source>
</evidence>
<dbReference type="InterPro" id="IPR039535">
    <property type="entry name" value="ASST-like"/>
</dbReference>
<name>A0ABW5WBS8_9PSEU</name>
<comment type="caution">
    <text evidence="2">The sequence shown here is derived from an EMBL/GenBank/DDBJ whole genome shotgun (WGS) entry which is preliminary data.</text>
</comment>
<dbReference type="InterPro" id="IPR011044">
    <property type="entry name" value="Quino_amine_DH_bsu"/>
</dbReference>
<dbReference type="Proteomes" id="UP001597478">
    <property type="component" value="Unassembled WGS sequence"/>
</dbReference>
<protein>
    <submittedName>
        <fullName evidence="2">Arylsulfotransferase family protein</fullName>
    </submittedName>
</protein>
<keyword evidence="3" id="KW-1185">Reference proteome</keyword>
<evidence type="ECO:0000313" key="2">
    <source>
        <dbReference type="EMBL" id="MFD2800542.1"/>
    </source>
</evidence>
<proteinExistence type="predicted"/>
<gene>
    <name evidence="2" type="ORF">ACFS2C_14185</name>
</gene>
<dbReference type="PANTHER" id="PTHR35340:SF6">
    <property type="entry name" value="ASST-DOMAIN-CONTAINING PROTEIN"/>
    <property type="match status" value="1"/>
</dbReference>
<feature type="transmembrane region" description="Helical" evidence="1">
    <location>
        <begin position="20"/>
        <end position="40"/>
    </location>
</feature>
<dbReference type="Pfam" id="PF14269">
    <property type="entry name" value="Arylsulfotran_2"/>
    <property type="match status" value="1"/>
</dbReference>
<dbReference type="InterPro" id="IPR053143">
    <property type="entry name" value="Arylsulfate_ST"/>
</dbReference>
<keyword evidence="1" id="KW-0812">Transmembrane</keyword>
<dbReference type="RefSeq" id="WP_377387974.1">
    <property type="nucleotide sequence ID" value="NZ_JBHSAN010000009.1"/>
</dbReference>
<dbReference type="PANTHER" id="PTHR35340">
    <property type="entry name" value="PQQ ENZYME REPEAT PROTEIN-RELATED"/>
    <property type="match status" value="1"/>
</dbReference>
<sequence>MSTPVDAVRRGERGGKTFRLGIAGVVLATACSLVAAPHAAAQEQLGWQFVTEPDLHPPLVDTITPANGTLPGGIFIAPLPQGQPSGQPGPLIVDDQGQPIWFAPSPAGVAVQDFKAQTYQGKPVLTWWQGSVVVPPGYGEGEAVIMDQSYRQIATVRTGNGVRADLHDFVITPRDTALLLAYRTVPMDLTPVGGPADGSVYEGVVQEVDIATGRVLFEWNSLEHVGIDESFVPVSQDPAVPWDYFHINSVAEDGDGSLLISARNTHAVYQLNRDTGAVNWRLGGKRSDFRMGPGTGFEWQHDARRRPDGTITLFDNGAGGAKDRSRAITLWLDETARTAQLARDLPRADPVLSPNMGNHQVMPGGHAFVGWGGGPGYTEYAADGSVALHAEIADGMRSYRAYRKTWVGQPADDPEVAGVTDTDGGTDVYASWNGATEVATWRVLAGNGPIALEPVADAARVGFETEVDLPAAARYVAVEALDSEGNVLGRSPAEAVTG</sequence>
<organism evidence="2 3">
    <name type="scientific">Prauserella oleivorans</name>
    <dbReference type="NCBI Taxonomy" id="1478153"/>
    <lineage>
        <taxon>Bacteria</taxon>
        <taxon>Bacillati</taxon>
        <taxon>Actinomycetota</taxon>
        <taxon>Actinomycetes</taxon>
        <taxon>Pseudonocardiales</taxon>
        <taxon>Pseudonocardiaceae</taxon>
        <taxon>Prauserella</taxon>
    </lineage>
</organism>
<dbReference type="EMBL" id="JBHUOF010000018">
    <property type="protein sequence ID" value="MFD2800542.1"/>
    <property type="molecule type" value="Genomic_DNA"/>
</dbReference>
<accession>A0ABW5WBS8</accession>
<reference evidence="3" key="1">
    <citation type="journal article" date="2019" name="Int. J. Syst. Evol. Microbiol.">
        <title>The Global Catalogue of Microorganisms (GCM) 10K type strain sequencing project: providing services to taxonomists for standard genome sequencing and annotation.</title>
        <authorList>
            <consortium name="The Broad Institute Genomics Platform"/>
            <consortium name="The Broad Institute Genome Sequencing Center for Infectious Disease"/>
            <person name="Wu L."/>
            <person name="Ma J."/>
        </authorList>
    </citation>
    <scope>NUCLEOTIDE SEQUENCE [LARGE SCALE GENOMIC DNA]</scope>
    <source>
        <strain evidence="3">IBRC-M 10906</strain>
    </source>
</reference>
<keyword evidence="1" id="KW-1133">Transmembrane helix</keyword>